<evidence type="ECO:0000256" key="1">
    <source>
        <dbReference type="SAM" id="MobiDB-lite"/>
    </source>
</evidence>
<sequence>MVDGIFKISGSGLSSSNIKGAPSARENFLEALKETFAKETGKLVGTKLPGDSGVIFSPNPQNLFSLRVIQAENIGETKV</sequence>
<accession>A0A1F4T5A3</accession>
<name>A0A1F4T5A3_UNCSA</name>
<evidence type="ECO:0000313" key="2">
    <source>
        <dbReference type="EMBL" id="OGC27942.1"/>
    </source>
</evidence>
<proteinExistence type="predicted"/>
<comment type="caution">
    <text evidence="2">The sequence shown here is derived from an EMBL/GenBank/DDBJ whole genome shotgun (WGS) entry which is preliminary data.</text>
</comment>
<protein>
    <submittedName>
        <fullName evidence="2">Uncharacterized protein</fullName>
    </submittedName>
</protein>
<organism evidence="2 3">
    <name type="scientific">candidate division WOR-1 bacterium RIFOXYC12_FULL_54_18</name>
    <dbReference type="NCBI Taxonomy" id="1802584"/>
    <lineage>
        <taxon>Bacteria</taxon>
        <taxon>Bacillati</taxon>
        <taxon>Saganbacteria</taxon>
    </lineage>
</organism>
<dbReference type="Proteomes" id="UP000178602">
    <property type="component" value="Unassembled WGS sequence"/>
</dbReference>
<gene>
    <name evidence="2" type="ORF">A3K49_02945</name>
</gene>
<evidence type="ECO:0000313" key="3">
    <source>
        <dbReference type="Proteomes" id="UP000178602"/>
    </source>
</evidence>
<dbReference type="EMBL" id="MEUG01000001">
    <property type="protein sequence ID" value="OGC27942.1"/>
    <property type="molecule type" value="Genomic_DNA"/>
</dbReference>
<feature type="region of interest" description="Disordered" evidence="1">
    <location>
        <begin position="1"/>
        <end position="20"/>
    </location>
</feature>
<dbReference type="AlphaFoldDB" id="A0A1F4T5A3"/>
<reference evidence="2 3" key="1">
    <citation type="journal article" date="2016" name="Nat. Commun.">
        <title>Thousands of microbial genomes shed light on interconnected biogeochemical processes in an aquifer system.</title>
        <authorList>
            <person name="Anantharaman K."/>
            <person name="Brown C.T."/>
            <person name="Hug L.A."/>
            <person name="Sharon I."/>
            <person name="Castelle C.J."/>
            <person name="Probst A.J."/>
            <person name="Thomas B.C."/>
            <person name="Singh A."/>
            <person name="Wilkins M.J."/>
            <person name="Karaoz U."/>
            <person name="Brodie E.L."/>
            <person name="Williams K.H."/>
            <person name="Hubbard S.S."/>
            <person name="Banfield J.F."/>
        </authorList>
    </citation>
    <scope>NUCLEOTIDE SEQUENCE [LARGE SCALE GENOMIC DNA]</scope>
</reference>